<keyword evidence="1" id="KW-1133">Transmembrane helix</keyword>
<feature type="transmembrane region" description="Helical" evidence="1">
    <location>
        <begin position="20"/>
        <end position="38"/>
    </location>
</feature>
<feature type="transmembrane region" description="Helical" evidence="1">
    <location>
        <begin position="85"/>
        <end position="104"/>
    </location>
</feature>
<comment type="caution">
    <text evidence="2">The sequence shown here is derived from an EMBL/GenBank/DDBJ whole genome shotgun (WGS) entry which is preliminary data.</text>
</comment>
<accession>A0A8J2PKI7</accession>
<sequence length="105" mass="11303">MSGVAVCAMYGAIKVHEPGAVLLAMIVGMTLTHLGIIFRKLGEFYEVSSAVLESWKGQGKLTSKVLNASRPIRVNLADYYYVQKSTILVLYGVIVNAAITLLLGS</sequence>
<keyword evidence="1" id="KW-0812">Transmembrane</keyword>
<protein>
    <submittedName>
        <fullName evidence="2">Uncharacterized protein</fullName>
    </submittedName>
</protein>
<gene>
    <name evidence="2" type="ORF">AFUS01_LOCUS34669</name>
</gene>
<name>A0A8J2PKI7_9HEXA</name>
<proteinExistence type="predicted"/>
<dbReference type="EMBL" id="CAJVCH010533145">
    <property type="protein sequence ID" value="CAG7824518.1"/>
    <property type="molecule type" value="Genomic_DNA"/>
</dbReference>
<evidence type="ECO:0000313" key="3">
    <source>
        <dbReference type="Proteomes" id="UP000708208"/>
    </source>
</evidence>
<keyword evidence="1" id="KW-0472">Membrane</keyword>
<organism evidence="2 3">
    <name type="scientific">Allacma fusca</name>
    <dbReference type="NCBI Taxonomy" id="39272"/>
    <lineage>
        <taxon>Eukaryota</taxon>
        <taxon>Metazoa</taxon>
        <taxon>Ecdysozoa</taxon>
        <taxon>Arthropoda</taxon>
        <taxon>Hexapoda</taxon>
        <taxon>Collembola</taxon>
        <taxon>Symphypleona</taxon>
        <taxon>Sminthuridae</taxon>
        <taxon>Allacma</taxon>
    </lineage>
</organism>
<dbReference type="AlphaFoldDB" id="A0A8J2PKI7"/>
<evidence type="ECO:0000256" key="1">
    <source>
        <dbReference type="SAM" id="Phobius"/>
    </source>
</evidence>
<dbReference type="Proteomes" id="UP000708208">
    <property type="component" value="Unassembled WGS sequence"/>
</dbReference>
<keyword evidence="3" id="KW-1185">Reference proteome</keyword>
<reference evidence="2" key="1">
    <citation type="submission" date="2021-06" db="EMBL/GenBank/DDBJ databases">
        <authorList>
            <person name="Hodson N. C."/>
            <person name="Mongue J. A."/>
            <person name="Jaron S. K."/>
        </authorList>
    </citation>
    <scope>NUCLEOTIDE SEQUENCE</scope>
</reference>
<evidence type="ECO:0000313" key="2">
    <source>
        <dbReference type="EMBL" id="CAG7824518.1"/>
    </source>
</evidence>